<dbReference type="EMBL" id="JFHE01000013">
    <property type="protein sequence ID" value="KDR34420.1"/>
    <property type="molecule type" value="Genomic_DNA"/>
</dbReference>
<accession>A0A069P178</accession>
<evidence type="ECO:0000313" key="4">
    <source>
        <dbReference type="Proteomes" id="UP000027439"/>
    </source>
</evidence>
<dbReference type="OrthoDB" id="8773859at2"/>
<protein>
    <recommendedName>
        <fullName evidence="1">N-acyl amino acid synthase FeeM catalytic core domain-containing protein</fullName>
    </recommendedName>
</protein>
<reference evidence="2" key="4">
    <citation type="submission" date="2024-05" db="EMBL/GenBank/DDBJ databases">
        <authorList>
            <person name="Sun Q."/>
            <person name="Zhou Y."/>
        </authorList>
    </citation>
    <scope>NUCLEOTIDE SEQUENCE</scope>
    <source>
        <strain evidence="2">CGMCC 1.11013</strain>
    </source>
</reference>
<keyword evidence="5" id="KW-1185">Reference proteome</keyword>
<reference evidence="5" key="3">
    <citation type="journal article" date="2019" name="Int. J. Syst. Evol. Microbiol.">
        <title>The Global Catalogue of Microorganisms (GCM) 10K type strain sequencing project: providing services to taxonomists for standard genome sequencing and annotation.</title>
        <authorList>
            <consortium name="The Broad Institute Genomics Platform"/>
            <consortium name="The Broad Institute Genome Sequencing Center for Infectious Disease"/>
            <person name="Wu L."/>
            <person name="Ma J."/>
        </authorList>
    </citation>
    <scope>NUCLEOTIDE SEQUENCE [LARGE SCALE GENOMIC DNA]</scope>
    <source>
        <strain evidence="5">CGMCC 1.11013</strain>
    </source>
</reference>
<organism evidence="3 4">
    <name type="scientific">Caballeronia grimmiae</name>
    <dbReference type="NCBI Taxonomy" id="1071679"/>
    <lineage>
        <taxon>Bacteria</taxon>
        <taxon>Pseudomonadati</taxon>
        <taxon>Pseudomonadota</taxon>
        <taxon>Betaproteobacteria</taxon>
        <taxon>Burkholderiales</taxon>
        <taxon>Burkholderiaceae</taxon>
        <taxon>Caballeronia</taxon>
    </lineage>
</organism>
<dbReference type="EMBL" id="BMEG01000002">
    <property type="protein sequence ID" value="GGD61903.1"/>
    <property type="molecule type" value="Genomic_DNA"/>
</dbReference>
<evidence type="ECO:0000313" key="2">
    <source>
        <dbReference type="EMBL" id="GGD61903.1"/>
    </source>
</evidence>
<dbReference type="Gene3D" id="3.40.630.30">
    <property type="match status" value="1"/>
</dbReference>
<dbReference type="AlphaFoldDB" id="A0A069P178"/>
<gene>
    <name evidence="3" type="ORF">BG57_05380</name>
    <name evidence="2" type="ORF">GCM10010985_15060</name>
</gene>
<proteinExistence type="predicted"/>
<name>A0A069P178_9BURK</name>
<dbReference type="SUPFAM" id="SSF55729">
    <property type="entry name" value="Acyl-CoA N-acyltransferases (Nat)"/>
    <property type="match status" value="1"/>
</dbReference>
<dbReference type="InterPro" id="IPR054597">
    <property type="entry name" value="FeeM_cat"/>
</dbReference>
<evidence type="ECO:0000259" key="1">
    <source>
        <dbReference type="Pfam" id="PF21926"/>
    </source>
</evidence>
<feature type="domain" description="N-acyl amino acid synthase FeeM catalytic core" evidence="1">
    <location>
        <begin position="50"/>
        <end position="185"/>
    </location>
</feature>
<dbReference type="Proteomes" id="UP000027439">
    <property type="component" value="Unassembled WGS sequence"/>
</dbReference>
<dbReference type="eggNOG" id="ENOG502ZBPM">
    <property type="taxonomic scope" value="Bacteria"/>
</dbReference>
<comment type="caution">
    <text evidence="3">The sequence shown here is derived from an EMBL/GenBank/DDBJ whole genome shotgun (WGS) entry which is preliminary data.</text>
</comment>
<reference evidence="2" key="1">
    <citation type="journal article" date="2014" name="Int. J. Syst. Evol. Microbiol.">
        <title>Complete genome of a new Firmicutes species belonging to the dominant human colonic microbiota ('Ruminococcus bicirculans') reveals two chromosomes and a selective capacity to utilize plant glucans.</title>
        <authorList>
            <consortium name="NISC Comparative Sequencing Program"/>
            <person name="Wegmann U."/>
            <person name="Louis P."/>
            <person name="Goesmann A."/>
            <person name="Henrissat B."/>
            <person name="Duncan S.H."/>
            <person name="Flint H.J."/>
        </authorList>
    </citation>
    <scope>NUCLEOTIDE SEQUENCE</scope>
    <source>
        <strain evidence="2">CGMCC 1.11013</strain>
    </source>
</reference>
<evidence type="ECO:0000313" key="5">
    <source>
        <dbReference type="Proteomes" id="UP000597138"/>
    </source>
</evidence>
<sequence length="255" mass="28393">MDRIDSALLTQHLGFTSLEQDLAPSTVKKTERLPFTIKIVSDQAELSKAVEMRRAAYGRHLPEFAETMDVEALDAAPGTVVLLAQSRLDGGPLGTMRIQTNVFGPLAVEQSVRLPDWLNQARLAEATRLGVARGAIGRMVKVALCKAYYMYCVENDIDWMLITARSPLDREYEAMLFNDVYGQNEFLPMTHVGGMPHRVMAKPVALVRQRWAAVNHSFYGFFFETNHVDIDVTVASRPDQADGVEYSGLQSLSEA</sequence>
<dbReference type="Proteomes" id="UP000597138">
    <property type="component" value="Unassembled WGS sequence"/>
</dbReference>
<reference evidence="3 4" key="2">
    <citation type="submission" date="2014-03" db="EMBL/GenBank/DDBJ databases">
        <title>Draft Genome Sequences of Four Burkholderia Strains.</title>
        <authorList>
            <person name="Liu X.Y."/>
            <person name="Li C.X."/>
            <person name="Xu J.H."/>
        </authorList>
    </citation>
    <scope>NUCLEOTIDE SEQUENCE [LARGE SCALE GENOMIC DNA]</scope>
    <source>
        <strain evidence="3 4">R27</strain>
    </source>
</reference>
<dbReference type="Pfam" id="PF21926">
    <property type="entry name" value="FeeM"/>
    <property type="match status" value="1"/>
</dbReference>
<evidence type="ECO:0000313" key="3">
    <source>
        <dbReference type="EMBL" id="KDR34420.1"/>
    </source>
</evidence>
<dbReference type="InterPro" id="IPR016181">
    <property type="entry name" value="Acyl_CoA_acyltransferase"/>
</dbReference>